<evidence type="ECO:0000313" key="2">
    <source>
        <dbReference type="EMBL" id="SCL54928.1"/>
    </source>
</evidence>
<gene>
    <name evidence="2" type="ORF">GA0070617_2808</name>
</gene>
<dbReference type="RefSeq" id="WP_091437284.1">
    <property type="nucleotide sequence ID" value="NZ_BMMJ01000009.1"/>
</dbReference>
<name>A0A1C6ULS1_9ACTN</name>
<sequence length="172" mass="17723">MSQPAPDSPSPRKLVWAPEAVRVQVEEPPVGVARLMTMAVTTAMVLSWPPIFLVLAGATLVAPAVTDRAGIGATAGWAAQIAVLVAVGTMITAVVRRGRVSEGPDGDTSLRTTALRVALHSVVTGGCAALVLAWHGLGVGQVLVLVAVIVTVVHVLPVVVARVAGRAARRRR</sequence>
<feature type="transmembrane region" description="Helical" evidence="1">
    <location>
        <begin position="117"/>
        <end position="137"/>
    </location>
</feature>
<dbReference type="OrthoDB" id="3397699at2"/>
<protein>
    <submittedName>
        <fullName evidence="2">Uncharacterized protein</fullName>
    </submittedName>
</protein>
<feature type="transmembrane region" description="Helical" evidence="1">
    <location>
        <begin position="77"/>
        <end position="96"/>
    </location>
</feature>
<feature type="transmembrane region" description="Helical" evidence="1">
    <location>
        <begin position="143"/>
        <end position="164"/>
    </location>
</feature>
<accession>A0A1C6ULS1</accession>
<feature type="transmembrane region" description="Helical" evidence="1">
    <location>
        <begin position="43"/>
        <end position="65"/>
    </location>
</feature>
<proteinExistence type="predicted"/>
<evidence type="ECO:0000256" key="1">
    <source>
        <dbReference type="SAM" id="Phobius"/>
    </source>
</evidence>
<keyword evidence="1" id="KW-0812">Transmembrane</keyword>
<keyword evidence="3" id="KW-1185">Reference proteome</keyword>
<reference evidence="2 3" key="1">
    <citation type="submission" date="2016-06" db="EMBL/GenBank/DDBJ databases">
        <authorList>
            <person name="Kjaerup R.B."/>
            <person name="Dalgaard T.S."/>
            <person name="Juul-Madsen H.R."/>
        </authorList>
    </citation>
    <scope>NUCLEOTIDE SEQUENCE [LARGE SCALE GENOMIC DNA]</scope>
    <source>
        <strain evidence="2 3">DSM 45577</strain>
    </source>
</reference>
<dbReference type="STRING" id="683228.GA0070617_2808"/>
<keyword evidence="1" id="KW-1133">Transmembrane helix</keyword>
<evidence type="ECO:0000313" key="3">
    <source>
        <dbReference type="Proteomes" id="UP000198937"/>
    </source>
</evidence>
<dbReference type="Proteomes" id="UP000198937">
    <property type="component" value="Unassembled WGS sequence"/>
</dbReference>
<dbReference type="AlphaFoldDB" id="A0A1C6ULS1"/>
<keyword evidence="1" id="KW-0472">Membrane</keyword>
<organism evidence="2 3">
    <name type="scientific">Micromonospora yangpuensis</name>
    <dbReference type="NCBI Taxonomy" id="683228"/>
    <lineage>
        <taxon>Bacteria</taxon>
        <taxon>Bacillati</taxon>
        <taxon>Actinomycetota</taxon>
        <taxon>Actinomycetes</taxon>
        <taxon>Micromonosporales</taxon>
        <taxon>Micromonosporaceae</taxon>
        <taxon>Micromonospora</taxon>
    </lineage>
</organism>
<dbReference type="EMBL" id="FMIA01000002">
    <property type="protein sequence ID" value="SCL54928.1"/>
    <property type="molecule type" value="Genomic_DNA"/>
</dbReference>